<name>A0A5J4Z1C5_PORPP</name>
<evidence type="ECO:0000313" key="2">
    <source>
        <dbReference type="Proteomes" id="UP000324585"/>
    </source>
</evidence>
<keyword evidence="2" id="KW-1185">Reference proteome</keyword>
<accession>A0A5J4Z1C5</accession>
<organism evidence="1 2">
    <name type="scientific">Porphyridium purpureum</name>
    <name type="common">Red alga</name>
    <name type="synonym">Porphyridium cruentum</name>
    <dbReference type="NCBI Taxonomy" id="35688"/>
    <lineage>
        <taxon>Eukaryota</taxon>
        <taxon>Rhodophyta</taxon>
        <taxon>Bangiophyceae</taxon>
        <taxon>Porphyridiales</taxon>
        <taxon>Porphyridiaceae</taxon>
        <taxon>Porphyridium</taxon>
    </lineage>
</organism>
<protein>
    <submittedName>
        <fullName evidence="1">Uncharacterized protein</fullName>
    </submittedName>
</protein>
<evidence type="ECO:0000313" key="1">
    <source>
        <dbReference type="EMBL" id="KAA8496734.1"/>
    </source>
</evidence>
<dbReference type="AlphaFoldDB" id="A0A5J4Z1C5"/>
<gene>
    <name evidence="1" type="ORF">FVE85_0463</name>
</gene>
<proteinExistence type="predicted"/>
<reference evidence="2" key="1">
    <citation type="journal article" date="2019" name="Nat. Commun.">
        <title>Expansion of phycobilisome linker gene families in mesophilic red algae.</title>
        <authorList>
            <person name="Lee J."/>
            <person name="Kim D."/>
            <person name="Bhattacharya D."/>
            <person name="Yoon H.S."/>
        </authorList>
    </citation>
    <scope>NUCLEOTIDE SEQUENCE [LARGE SCALE GENOMIC DNA]</scope>
    <source>
        <strain evidence="2">CCMP 1328</strain>
    </source>
</reference>
<comment type="caution">
    <text evidence="1">The sequence shown here is derived from an EMBL/GenBank/DDBJ whole genome shotgun (WGS) entry which is preliminary data.</text>
</comment>
<sequence length="147" mass="17020">MPVCFVPGNWFIQTRVSIPVVLFKQTERIKSITAICRILEQETHDMGLVHPTDIYNEQAFNVILHPSKMHFLFVLQNIQELHKRSWLLNVVHVPIDVRAASDKQLKQIHQTLIWTVTHLKRLLQSQEQVQSRIPVSVTSVHSDAVTD</sequence>
<dbReference type="Proteomes" id="UP000324585">
    <property type="component" value="Unassembled WGS sequence"/>
</dbReference>
<dbReference type="EMBL" id="VRMN01000002">
    <property type="protein sequence ID" value="KAA8496734.1"/>
    <property type="molecule type" value="Genomic_DNA"/>
</dbReference>